<protein>
    <recommendedName>
        <fullName evidence="1">DUF6879 domain-containing protein</fullName>
    </recommendedName>
</protein>
<dbReference type="KEGG" id="smao:CAG99_19225"/>
<evidence type="ECO:0000259" key="1">
    <source>
        <dbReference type="Pfam" id="PF21806"/>
    </source>
</evidence>
<keyword evidence="3" id="KW-1185">Reference proteome</keyword>
<dbReference type="OrthoDB" id="3821358at2"/>
<dbReference type="EMBL" id="CP021121">
    <property type="protein sequence ID" value="ARQ70686.1"/>
    <property type="molecule type" value="Genomic_DNA"/>
</dbReference>
<name>A0A1W7D0Y8_9ACTN</name>
<accession>A0A1W7D0Y8</accession>
<organism evidence="2 3">
    <name type="scientific">Streptomyces marincola</name>
    <dbReference type="NCBI Taxonomy" id="2878388"/>
    <lineage>
        <taxon>Bacteria</taxon>
        <taxon>Bacillati</taxon>
        <taxon>Actinomycetota</taxon>
        <taxon>Actinomycetes</taxon>
        <taxon>Kitasatosporales</taxon>
        <taxon>Streptomycetaceae</taxon>
        <taxon>Streptomyces</taxon>
    </lineage>
</organism>
<reference evidence="2 3" key="1">
    <citation type="submission" date="2017-05" db="EMBL/GenBank/DDBJ databases">
        <title>Complete genome sequence of Streptomyces sp. SCSIO 03032 revealed the diverse biosynthetic pathways for its bioactive secondary metabolites.</title>
        <authorList>
            <person name="Ma L."/>
            <person name="Zhu Y."/>
            <person name="Zhang W."/>
            <person name="Zhang G."/>
            <person name="Tian X."/>
            <person name="Zhang S."/>
            <person name="Zhang C."/>
        </authorList>
    </citation>
    <scope>NUCLEOTIDE SEQUENCE [LARGE SCALE GENOMIC DNA]</scope>
    <source>
        <strain evidence="2 3">SCSIO 03032</strain>
    </source>
</reference>
<dbReference type="RefSeq" id="WP_086160534.1">
    <property type="nucleotide sequence ID" value="NZ_CP021121.1"/>
</dbReference>
<gene>
    <name evidence="2" type="ORF">CAG99_19225</name>
</gene>
<dbReference type="InterPro" id="IPR049244">
    <property type="entry name" value="DUF6879"/>
</dbReference>
<dbReference type="Pfam" id="PF21806">
    <property type="entry name" value="DUF6879"/>
    <property type="match status" value="1"/>
</dbReference>
<evidence type="ECO:0000313" key="2">
    <source>
        <dbReference type="EMBL" id="ARQ70686.1"/>
    </source>
</evidence>
<proteinExistence type="predicted"/>
<feature type="domain" description="DUF6879" evidence="1">
    <location>
        <begin position="5"/>
        <end position="165"/>
    </location>
</feature>
<evidence type="ECO:0000313" key="3">
    <source>
        <dbReference type="Proteomes" id="UP000194218"/>
    </source>
</evidence>
<sequence>MLGAEEFGRLFETFERTAFRLETLAVYDVEEEREEIARFLAGEDMGPEWDDNPWVRSMTSRGKTVSRVHVLRSPLTDYLRYELAAYPGNERAGESIGIVDLAEREVTGLPDHDFWLFDDRDVYRMHYTPGGRFVGCELLPADRLSEYQTYRERALAHAVPFAAYWERHR</sequence>
<dbReference type="AlphaFoldDB" id="A0A1W7D0Y8"/>
<dbReference type="Proteomes" id="UP000194218">
    <property type="component" value="Chromosome"/>
</dbReference>